<reference evidence="2 3" key="1">
    <citation type="submission" date="2018-03" db="EMBL/GenBank/DDBJ databases">
        <title>Genomic Encyclopedia of Archaeal and Bacterial Type Strains, Phase II (KMG-II): from individual species to whole genera.</title>
        <authorList>
            <person name="Goeker M."/>
        </authorList>
    </citation>
    <scope>NUCLEOTIDE SEQUENCE [LARGE SCALE GENOMIC DNA]</scope>
    <source>
        <strain evidence="2 3">DSM 28354</strain>
    </source>
</reference>
<name>A0A2T0S0R0_9BACT</name>
<feature type="region of interest" description="Disordered" evidence="1">
    <location>
        <begin position="1"/>
        <end position="47"/>
    </location>
</feature>
<feature type="compositionally biased region" description="Polar residues" evidence="1">
    <location>
        <begin position="1"/>
        <end position="12"/>
    </location>
</feature>
<keyword evidence="3" id="KW-1185">Reference proteome</keyword>
<sequence>MTDKTGQVQIQPTIFARTPNRAVGPASSDGDVNSKQFGGSVVSCHQE</sequence>
<dbReference type="Proteomes" id="UP000238375">
    <property type="component" value="Unassembled WGS sequence"/>
</dbReference>
<comment type="caution">
    <text evidence="2">The sequence shown here is derived from an EMBL/GenBank/DDBJ whole genome shotgun (WGS) entry which is preliminary data.</text>
</comment>
<organism evidence="2 3">
    <name type="scientific">Spirosoma oryzae</name>
    <dbReference type="NCBI Taxonomy" id="1469603"/>
    <lineage>
        <taxon>Bacteria</taxon>
        <taxon>Pseudomonadati</taxon>
        <taxon>Bacteroidota</taxon>
        <taxon>Cytophagia</taxon>
        <taxon>Cytophagales</taxon>
        <taxon>Cytophagaceae</taxon>
        <taxon>Spirosoma</taxon>
    </lineage>
</organism>
<dbReference type="EMBL" id="PVTE01000035">
    <property type="protein sequence ID" value="PRY27021.1"/>
    <property type="molecule type" value="Genomic_DNA"/>
</dbReference>
<protein>
    <submittedName>
        <fullName evidence="2">Uncharacterized protein</fullName>
    </submittedName>
</protein>
<proteinExistence type="predicted"/>
<feature type="compositionally biased region" description="Polar residues" evidence="1">
    <location>
        <begin position="30"/>
        <end position="47"/>
    </location>
</feature>
<evidence type="ECO:0000313" key="2">
    <source>
        <dbReference type="EMBL" id="PRY27021.1"/>
    </source>
</evidence>
<evidence type="ECO:0000313" key="3">
    <source>
        <dbReference type="Proteomes" id="UP000238375"/>
    </source>
</evidence>
<accession>A0A2T0S0R0</accession>
<dbReference type="AlphaFoldDB" id="A0A2T0S0R0"/>
<evidence type="ECO:0000256" key="1">
    <source>
        <dbReference type="SAM" id="MobiDB-lite"/>
    </source>
</evidence>
<gene>
    <name evidence="2" type="ORF">CLV58_13523</name>
</gene>